<dbReference type="Proteomes" id="UP000224634">
    <property type="component" value="Unassembled WGS sequence"/>
</dbReference>
<proteinExistence type="predicted"/>
<keyword evidence="3" id="KW-1185">Reference proteome</keyword>
<comment type="caution">
    <text evidence="2">The sequence shown here is derived from an EMBL/GenBank/DDBJ whole genome shotgun (WGS) entry which is preliminary data.</text>
</comment>
<accession>A0A2B7X7Z1</accession>
<feature type="region of interest" description="Disordered" evidence="1">
    <location>
        <begin position="63"/>
        <end position="82"/>
    </location>
</feature>
<evidence type="ECO:0000256" key="1">
    <source>
        <dbReference type="SAM" id="MobiDB-lite"/>
    </source>
</evidence>
<organism evidence="2 3">
    <name type="scientific">Polytolypa hystricis (strain UAMH7299)</name>
    <dbReference type="NCBI Taxonomy" id="1447883"/>
    <lineage>
        <taxon>Eukaryota</taxon>
        <taxon>Fungi</taxon>
        <taxon>Dikarya</taxon>
        <taxon>Ascomycota</taxon>
        <taxon>Pezizomycotina</taxon>
        <taxon>Eurotiomycetes</taxon>
        <taxon>Eurotiomycetidae</taxon>
        <taxon>Onygenales</taxon>
        <taxon>Onygenales incertae sedis</taxon>
        <taxon>Polytolypa</taxon>
    </lineage>
</organism>
<dbReference type="AlphaFoldDB" id="A0A2B7X7Z1"/>
<protein>
    <submittedName>
        <fullName evidence="2">Uncharacterized protein</fullName>
    </submittedName>
</protein>
<dbReference type="EMBL" id="PDNA01000194">
    <property type="protein sequence ID" value="PGH04891.1"/>
    <property type="molecule type" value="Genomic_DNA"/>
</dbReference>
<gene>
    <name evidence="2" type="ORF">AJ80_08440</name>
</gene>
<name>A0A2B7X7Z1_POLH7</name>
<sequence length="107" mass="12229">MARICRLLSFINSFVDYRKYAYFYSLIPQKLTQIVYPPALSNLQALGARYGLLRLCEVARMSPQTPAGNQSPNQSANPANSIFNPEQQLQQELYKQKIIKFSKQVKA</sequence>
<reference evidence="2 3" key="1">
    <citation type="submission" date="2017-10" db="EMBL/GenBank/DDBJ databases">
        <title>Comparative genomics in systemic dimorphic fungi from Ajellomycetaceae.</title>
        <authorList>
            <person name="Munoz J.F."/>
            <person name="Mcewen J.G."/>
            <person name="Clay O.K."/>
            <person name="Cuomo C.A."/>
        </authorList>
    </citation>
    <scope>NUCLEOTIDE SEQUENCE [LARGE SCALE GENOMIC DNA]</scope>
    <source>
        <strain evidence="2 3">UAMH7299</strain>
    </source>
</reference>
<evidence type="ECO:0000313" key="3">
    <source>
        <dbReference type="Proteomes" id="UP000224634"/>
    </source>
</evidence>
<evidence type="ECO:0000313" key="2">
    <source>
        <dbReference type="EMBL" id="PGH04891.1"/>
    </source>
</evidence>